<feature type="compositionally biased region" description="Pro residues" evidence="2">
    <location>
        <begin position="442"/>
        <end position="459"/>
    </location>
</feature>
<feature type="coiled-coil region" evidence="1">
    <location>
        <begin position="2457"/>
        <end position="2498"/>
    </location>
</feature>
<evidence type="ECO:0000256" key="2">
    <source>
        <dbReference type="SAM" id="MobiDB-lite"/>
    </source>
</evidence>
<name>A0A7W7WTC6_9PSEU</name>
<feature type="region of interest" description="Disordered" evidence="2">
    <location>
        <begin position="1892"/>
        <end position="1912"/>
    </location>
</feature>
<feature type="compositionally biased region" description="Low complexity" evidence="2">
    <location>
        <begin position="460"/>
        <end position="500"/>
    </location>
</feature>
<feature type="compositionally biased region" description="Low complexity" evidence="2">
    <location>
        <begin position="257"/>
        <end position="267"/>
    </location>
</feature>
<feature type="compositionally biased region" description="Low complexity" evidence="2">
    <location>
        <begin position="507"/>
        <end position="525"/>
    </location>
</feature>
<reference evidence="3 4" key="1">
    <citation type="submission" date="2020-08" db="EMBL/GenBank/DDBJ databases">
        <title>Sequencing the genomes of 1000 actinobacteria strains.</title>
        <authorList>
            <person name="Klenk H.-P."/>
        </authorList>
    </citation>
    <scope>NUCLEOTIDE SEQUENCE [LARGE SCALE GENOMIC DNA]</scope>
    <source>
        <strain evidence="3 4">DSM 45084</strain>
    </source>
</reference>
<feature type="compositionally biased region" description="Low complexity" evidence="2">
    <location>
        <begin position="815"/>
        <end position="827"/>
    </location>
</feature>
<feature type="compositionally biased region" description="Low complexity" evidence="2">
    <location>
        <begin position="231"/>
        <end position="241"/>
    </location>
</feature>
<evidence type="ECO:0000313" key="4">
    <source>
        <dbReference type="Proteomes" id="UP000542674"/>
    </source>
</evidence>
<protein>
    <submittedName>
        <fullName evidence="3">Uncharacterized protein</fullName>
    </submittedName>
</protein>
<proteinExistence type="predicted"/>
<accession>A0A7W7WTC6</accession>
<feature type="compositionally biased region" description="Polar residues" evidence="2">
    <location>
        <begin position="540"/>
        <end position="552"/>
    </location>
</feature>
<feature type="compositionally biased region" description="Polar residues" evidence="2">
    <location>
        <begin position="2563"/>
        <end position="2580"/>
    </location>
</feature>
<evidence type="ECO:0000313" key="3">
    <source>
        <dbReference type="EMBL" id="MBB4963050.1"/>
    </source>
</evidence>
<feature type="compositionally biased region" description="Low complexity" evidence="2">
    <location>
        <begin position="1495"/>
        <end position="1517"/>
    </location>
</feature>
<feature type="compositionally biased region" description="Pro residues" evidence="2">
    <location>
        <begin position="3177"/>
        <end position="3187"/>
    </location>
</feature>
<feature type="region of interest" description="Disordered" evidence="2">
    <location>
        <begin position="1491"/>
        <end position="1518"/>
    </location>
</feature>
<feature type="region of interest" description="Disordered" evidence="2">
    <location>
        <begin position="76"/>
        <end position="597"/>
    </location>
</feature>
<gene>
    <name evidence="3" type="ORF">F4559_000409</name>
</gene>
<feature type="compositionally biased region" description="Low complexity" evidence="2">
    <location>
        <begin position="366"/>
        <end position="394"/>
    </location>
</feature>
<feature type="compositionally biased region" description="Low complexity" evidence="2">
    <location>
        <begin position="2584"/>
        <end position="2621"/>
    </location>
</feature>
<evidence type="ECO:0000256" key="1">
    <source>
        <dbReference type="SAM" id="Coils"/>
    </source>
</evidence>
<dbReference type="Proteomes" id="UP000542674">
    <property type="component" value="Unassembled WGS sequence"/>
</dbReference>
<feature type="compositionally biased region" description="Basic and acidic residues" evidence="2">
    <location>
        <begin position="3201"/>
        <end position="3215"/>
    </location>
</feature>
<feature type="region of interest" description="Disordered" evidence="2">
    <location>
        <begin position="2193"/>
        <end position="2235"/>
    </location>
</feature>
<feature type="compositionally biased region" description="Low complexity" evidence="2">
    <location>
        <begin position="795"/>
        <end position="807"/>
    </location>
</feature>
<feature type="compositionally biased region" description="Low complexity" evidence="2">
    <location>
        <begin position="1950"/>
        <end position="1960"/>
    </location>
</feature>
<comment type="caution">
    <text evidence="3">The sequence shown here is derived from an EMBL/GenBank/DDBJ whole genome shotgun (WGS) entry which is preliminary data.</text>
</comment>
<feature type="region of interest" description="Disordered" evidence="2">
    <location>
        <begin position="2154"/>
        <end position="2176"/>
    </location>
</feature>
<feature type="compositionally biased region" description="Low complexity" evidence="2">
    <location>
        <begin position="98"/>
        <end position="114"/>
    </location>
</feature>
<feature type="compositionally biased region" description="Polar residues" evidence="2">
    <location>
        <begin position="76"/>
        <end position="95"/>
    </location>
</feature>
<feature type="compositionally biased region" description="Low complexity" evidence="2">
    <location>
        <begin position="638"/>
        <end position="693"/>
    </location>
</feature>
<dbReference type="Gene3D" id="1.10.287.1490">
    <property type="match status" value="1"/>
</dbReference>
<keyword evidence="1" id="KW-0175">Coiled coil</keyword>
<feature type="region of interest" description="Disordered" evidence="2">
    <location>
        <begin position="855"/>
        <end position="879"/>
    </location>
</feature>
<feature type="compositionally biased region" description="Polar residues" evidence="2">
    <location>
        <begin position="285"/>
        <end position="304"/>
    </location>
</feature>
<feature type="compositionally biased region" description="Low complexity" evidence="2">
    <location>
        <begin position="314"/>
        <end position="342"/>
    </location>
</feature>
<feature type="compositionally biased region" description="Low complexity" evidence="2">
    <location>
        <begin position="401"/>
        <end position="417"/>
    </location>
</feature>
<feature type="compositionally biased region" description="Polar residues" evidence="2">
    <location>
        <begin position="609"/>
        <end position="637"/>
    </location>
</feature>
<feature type="region of interest" description="Disordered" evidence="2">
    <location>
        <begin position="2563"/>
        <end position="2634"/>
    </location>
</feature>
<feature type="region of interest" description="Disordered" evidence="2">
    <location>
        <begin position="795"/>
        <end position="827"/>
    </location>
</feature>
<feature type="region of interest" description="Disordered" evidence="2">
    <location>
        <begin position="1945"/>
        <end position="1970"/>
    </location>
</feature>
<dbReference type="RefSeq" id="WP_184665883.1">
    <property type="nucleotide sequence ID" value="NZ_BAABAI010000004.1"/>
</dbReference>
<feature type="compositionally biased region" description="Polar residues" evidence="2">
    <location>
        <begin position="2217"/>
        <end position="2226"/>
    </location>
</feature>
<sequence>MDRLANQAGSFQERMLSTAKGLNEIRLSPNAFGPIGAFMVPALNMSKDSSAQQAERASTTFGNVQANIKATHQTHLNTDTHSSGQFDKIIPNSNALRPPGTTGTTAGPTNTNGNSYTAPPPPKGTTGTTAGPGNTGGKQVGPVTTPKGTNGGLTKGTSAPGGSPLNPITNPKGTGGSTSGKGTTTPGGSPIGPVTNPKGTGGSTGKNTTLPGGSPVNPTANPKGTGGSTSGKGSPLTGGSPVSPVATPGGTGGSTTGKGSPLTGGSPASPVTTPKGTGGSAVGGSPNSPTAGSKSAVVTPTTPAGSPITRGPDGRSAAAPAASPLAGGAPPAGGAAPGGATATERTSKYTAGSGKNLFDSPKPTVGSTGTISTPPKTSSTVPPSAPPKTTTTPTAVPPTTPGTTPTNTGTDRTGRPTATPNRGLFEGAKPPIGNGTISTAPPNSPSTPQPAPKPTPAVSPTPAVGIPTKPGTTTTPTPGNATPATAKPAPAVDTPTTRPGTTPPLQTPANTPGTQTPNTQNQNAPKPGSTSGIPPVDPTSRPNQSPTGTGSKSAVLPESDTPSPAKTPRQNPPVRNGDTTGSLDTPVVAPAPMLPNAPMRETVRKWFGSKSTTQPNTPANPNAGTSGSRNGTINRPNPTATGATPPGTIPPGTITPGTITPAAGNTNTTPGNTNTTPGNTNTGNTNTGNNAPGNTPPNPGGSTPLLSSKNLPEFVNSGRALGAVATANPTGVPRVLSTVTTLLPRVDGATPQGIGRIEAAIDGNFETLLGNGRKFPVQVGNQHFEVKVVATLHSPPSTAVAPPASTTKVDMATNSGSTTGSTTQISTSGDIGTSALFTTTVGPYGSVGAKAQFARPAQANTTQTSTVDNRQIRSGKNSTNADVPVTYTLTVVDAQNNVVNTGTVTSTATDPVGITLKIPDEITTLTPPVTPGRIATPADGWGGKIEHPAPEAVTFDGNVTPDQAFDRVAAKLPPSVTQMGAPGRTELRDFLSATNIRDNAGAMMNDWITSPDLVSRNSAHASVVQMRLTPRTAELVGVTNDTQLRIHESATSGSAVSSSTKSGFDVNLAVGGGAMVPKTVGGTVGLVGGFSSKNTETSSSGTVAGNKSGIEIKSETGLYKVTADLEIKTTTGQNVVVPTTVYLRLGTFEANAHGLPVNTATGFTAGTPNTRHAPPYLASQVASGGAKVGEFAPGNEVKGKVETAIKGIPGFDGFLPKWNTTADPRQSGRNFADVVDATANQRKLDTELSRAALTAKMDTLLGPGVTVQLKRRGLWSNDYVNVTVKATLRNPTHLGQVEGHAVRGSASVAPRLDASTTVQKGWNAGLEGRVVIPTVTGGNSVSPAPNIGAKYNSSTAYKTSSGATATTTTLSTGGSRAQVFQHDVDITVEVTKFSAHRAWVKRLTPGAPKMKIPAPQVVAMTKADATTPNPASSANGVPVAADAKAIPPINGKVNLWVPDGATFTSPPNANPIGTPTARPMTAPPTIADLVSGKWNSPAPSAAPNTAPNTTAQPQPNTRNKYNLLHVDAVANTGAIHAEALNVLNRAARADGSLTSLGTQARNQIDKMFSAENIKAQLPISSKTGVQEGGMLYSRRISNRTGAFGSNFELSNPKLLSMSDGTPTENALTGGFKTGDSTTKNQSVDLTAAVNVPIKPEKDATAAVGIGPNAKWTPWAKFGGKSHEVGGEVFRNKRSQAQRTYYVQLDAKVNLVAESRTGNVLVKGTPNRAGSTVDLPGSVFVRVDEATARQMGLIPAVPPHTSAVTARMQPPKLFSPAPATNTAPNAVAPVNLGLSHIETVPDLSPLVPELRAELGRLGTELMPPSVLDDSMNNFQRMVDLTSESSVKALVDSALDGGVPLLVHKPGTFGNNSYQVTLRAKVEGPPVFLKATHDGSDMEHAATGSTKDTDLQGKGKSWNTGIRLQGSGLPQTGNSNLSVAVGAVGTGSIGQTHSNSTSTTSTRQAGNLRQAGGPQAHFTVKVKFELVVERGSVEVGRVDTKSAQDMTVRLLADNLKVENANRPAAQPFTKTSVVRPAAEGRPNRIAAWRQDPRAVVVPTTNTSVESFRGAADLRATSVRTMTLAGASDGLTAKGTGSRNALESTLSSETLQSVLLGMTSSPLVVPGQHQKTLGPGQHVKLEIHGRMVNPRLAGLSDTINLENPTSTTSSTASDARHGESGDLTFGIGATNVTSKQSPDLAFTTPGVDTKHGSDAIDTTPAGQTANRGQNPKAGGRSGLVDVDMEYRIVADLGNGNIRVVDLTIPGSAQLRMPAPEVEKLLGNKPLAPLDGAQKRVKDTAAEWRTAEVEVEASLHRADGLDADIAKAAGNLADADADIVTRTGDHAPHATKIDGLDQAVADLDARTAAKRTEVDRLSGELAEAQARGERLTPSYDDRVEMLRDARTISHAFDTRVTDLTAAIDQAKLDGRPTAKLDAALVNATEAQAGAKARVSYARQMLDQAGTEIPTARKNLADAQAELSTLEQSLDKANTDLTDAIAQGKPTRDALDAAIDERARRQAALDTVQSDHAATLVELADRRARSDVKQQAWWDAKTTLDAGIDTFNATPVTPPAGSSTQQNNAPAVGSTSTNTTGNTSIPAITITPPAPPTSTNTSTPRTVTPVHPVGSPDATPRTARPERSFAFAPNDTALSDTQTAQLDELATDLVEANAKRDRLGYLPPVVEVSGAHAQSMRAELLARGIDAVVRPGGRPDGADVHVDWDLKRPEGYVPPVAPKSTPMAQPVVITSTELPSRSVLDDGTWRHSTASTAEWFANPAPVSANDIAHARANTPPTSWVRGEDGGVLNTSTVGPNGIDLRAWRGPIAYDVRTLDIGGAKVKDLTVKIHLDGNTDARADVEARTRAGVDELFNQGHRLPSGEQLHVTVEFVDNPADAHSTVTLTDPDGRANQLNWPVDTDPRRLAHEVGHFIGLQDEYHETSDVKPIFQHQDGKGRVMADNAPMTQGIDATDTSLKPRNAWLIENRMRALESSVEPTVEAAPDHTVQAPHAPTRPQTQAQRHAAAIDWLRGHGGPAGVALANLNLPVGGLDPLLNHADRISLQFAANPHAIDGPAIAAVAWELHHRGMAAAQHRAGDIGRTPPDPRLAATATGNALLSLRLPQRELDALLTDALSIAHAADPVGRVRDDDLAQIALTLHTSDRGTASALARALIGTAAPTTAPRPAPRPAADPIPDSGPARYAAQQDRKRQEFDRQRADAARAANAEHLASVVDDYARPGRSTVLDYTFASDGVEPQFVLHNENVTLDTDPRRFPATIPVVDRGQAATNPPIVFSHDATLGLPQAPPGTRFKEFYATPDLVESANARLREVGSKVTLVVAPGNTVTVDNGSGARSLVMVTPKFDKTPPSVCSEFSQAVIGGTHRQVVMRTDDGTTPVLGSIAPGGSHEFLGTHELADALARHAWSTDAPGDISARSIAEHLERKSIAPPRPGREYGTALRPGTLAHARLNHAAERLGVNQFAWARPGEAYLLQSIAVPDANDPKAPDFGQDFTAHDGAQLGAVWGYHLGSVAVTSMDDATQLTVESVRQGGVRKYALDEAIEANLTAYGRHLPAIRDQVVADVYSTPDQRRLAEDLVRIQSLRDLLRDPAVRGSDRQSAEVELQNAQLRARQMITVLAGPDRLPAPGQMWFLGMYSKAEGESFFDRWAHLDEPLDRHTSANPLVAVTSSHLEKYVAKVTLADDAKRLDPAEVAAGGRQLPEYGNSALTDVAWSTVKAALWRHRNGMPLPEIHVHAYGNSHLHATKTGQARADVAKAWVDVEIARLLEELQKDLPDGERPLTPADITVVTLSHGRAVPPDSTDPGADRRRVVAEMVVPR</sequence>
<feature type="compositionally biased region" description="Polar residues" evidence="2">
    <location>
        <begin position="858"/>
        <end position="879"/>
    </location>
</feature>
<organism evidence="3 4">
    <name type="scientific">Saccharothrix violaceirubra</name>
    <dbReference type="NCBI Taxonomy" id="413306"/>
    <lineage>
        <taxon>Bacteria</taxon>
        <taxon>Bacillati</taxon>
        <taxon>Actinomycetota</taxon>
        <taxon>Actinomycetes</taxon>
        <taxon>Pseudonocardiales</taxon>
        <taxon>Pseudonocardiaceae</taxon>
        <taxon>Saccharothrix</taxon>
    </lineage>
</organism>
<keyword evidence="4" id="KW-1185">Reference proteome</keyword>
<dbReference type="EMBL" id="JACHJS010000001">
    <property type="protein sequence ID" value="MBB4963050.1"/>
    <property type="molecule type" value="Genomic_DNA"/>
</dbReference>
<feature type="region of interest" description="Disordered" evidence="2">
    <location>
        <begin position="609"/>
        <end position="710"/>
    </location>
</feature>
<feature type="region of interest" description="Disordered" evidence="2">
    <location>
        <begin position="3171"/>
        <end position="3217"/>
    </location>
</feature>